<organism evidence="2 3">
    <name type="scientific">Nitrososphaera gargensis (strain Ga9.2)</name>
    <dbReference type="NCBI Taxonomy" id="1237085"/>
    <lineage>
        <taxon>Archaea</taxon>
        <taxon>Nitrososphaerota</taxon>
        <taxon>Nitrososphaeria</taxon>
        <taxon>Nitrososphaerales</taxon>
        <taxon>Nitrososphaeraceae</taxon>
        <taxon>Nitrososphaera</taxon>
    </lineage>
</organism>
<gene>
    <name evidence="2" type="ordered locus">Ngar_c18680</name>
</gene>
<name>K0IG81_NITGG</name>
<keyword evidence="1" id="KW-0812">Transmembrane</keyword>
<dbReference type="EMBL" id="CP002408">
    <property type="protein sequence ID" value="AFU58800.1"/>
    <property type="molecule type" value="Genomic_DNA"/>
</dbReference>
<keyword evidence="1" id="KW-1133">Transmembrane helix</keyword>
<evidence type="ECO:0000313" key="2">
    <source>
        <dbReference type="EMBL" id="AFU58800.1"/>
    </source>
</evidence>
<evidence type="ECO:0000256" key="1">
    <source>
        <dbReference type="SAM" id="Phobius"/>
    </source>
</evidence>
<dbReference type="HOGENOM" id="CLU_2447764_0_0_2"/>
<reference evidence="2 3" key="1">
    <citation type="journal article" date="2012" name="Environ. Microbiol.">
        <title>The genome of the ammonia-oxidizing Candidatus Nitrososphaera gargensis: insights into metabolic versatility and environmental adaptations.</title>
        <authorList>
            <person name="Spang A."/>
            <person name="Poehlein A."/>
            <person name="Offre P."/>
            <person name="Zumbragel S."/>
            <person name="Haider S."/>
            <person name="Rychlik N."/>
            <person name="Nowka B."/>
            <person name="Schmeisser C."/>
            <person name="Lebedeva E.V."/>
            <person name="Rattei T."/>
            <person name="Bohm C."/>
            <person name="Schmid M."/>
            <person name="Galushko A."/>
            <person name="Hatzenpichler R."/>
            <person name="Weinmaier T."/>
            <person name="Daniel R."/>
            <person name="Schleper C."/>
            <person name="Spieck E."/>
            <person name="Streit W."/>
            <person name="Wagner M."/>
        </authorList>
    </citation>
    <scope>NUCLEOTIDE SEQUENCE [LARGE SCALE GENOMIC DNA]</scope>
    <source>
        <strain evidence="3">Ga9.2</strain>
    </source>
</reference>
<feature type="transmembrane region" description="Helical" evidence="1">
    <location>
        <begin position="55"/>
        <end position="74"/>
    </location>
</feature>
<sequence length="89" mass="10198">MGKKVHYYRVKYLYGDAFQNILAVVLKELAVMLYADQVRTSHIYLVHPLVSDAAVLPYAQTRLILTGFVFVYAYKVGCVRVDTFKACNF</sequence>
<dbReference type="KEGG" id="nga:Ngar_c18680"/>
<protein>
    <submittedName>
        <fullName evidence="2">Uncharacterized protein</fullName>
    </submittedName>
</protein>
<dbReference type="AlphaFoldDB" id="K0IG81"/>
<evidence type="ECO:0000313" key="3">
    <source>
        <dbReference type="Proteomes" id="UP000008037"/>
    </source>
</evidence>
<keyword evidence="1" id="KW-0472">Membrane</keyword>
<keyword evidence="3" id="KW-1185">Reference proteome</keyword>
<accession>K0IG81</accession>
<dbReference type="BioCyc" id="CNIT1237085:G1324-1866-MONOMER"/>
<feature type="transmembrane region" description="Helical" evidence="1">
    <location>
        <begin position="12"/>
        <end position="35"/>
    </location>
</feature>
<proteinExistence type="predicted"/>
<dbReference type="Proteomes" id="UP000008037">
    <property type="component" value="Chromosome"/>
</dbReference>
<dbReference type="InParanoid" id="K0IG81"/>